<organism evidence="4 5">
    <name type="scientific">Sphingomonas dokdonensis</name>
    <dbReference type="NCBI Taxonomy" id="344880"/>
    <lineage>
        <taxon>Bacteria</taxon>
        <taxon>Pseudomonadati</taxon>
        <taxon>Pseudomonadota</taxon>
        <taxon>Alphaproteobacteria</taxon>
        <taxon>Sphingomonadales</taxon>
        <taxon>Sphingomonadaceae</taxon>
        <taxon>Sphingomonas</taxon>
    </lineage>
</organism>
<evidence type="ECO:0000259" key="3">
    <source>
        <dbReference type="SMART" id="SM00014"/>
    </source>
</evidence>
<feature type="transmembrane region" description="Helical" evidence="2">
    <location>
        <begin position="37"/>
        <end position="60"/>
    </location>
</feature>
<dbReference type="PANTHER" id="PTHR14969">
    <property type="entry name" value="SPHINGOSINE-1-PHOSPHATE PHOSPHOHYDROLASE"/>
    <property type="match status" value="1"/>
</dbReference>
<dbReference type="Proteomes" id="UP000197290">
    <property type="component" value="Unassembled WGS sequence"/>
</dbReference>
<dbReference type="AlphaFoldDB" id="A0A245ZJX1"/>
<feature type="region of interest" description="Disordered" evidence="1">
    <location>
        <begin position="1"/>
        <end position="30"/>
    </location>
</feature>
<feature type="domain" description="Phosphatidic acid phosphatase type 2/haloperoxidase" evidence="3">
    <location>
        <begin position="122"/>
        <end position="239"/>
    </location>
</feature>
<evidence type="ECO:0000256" key="1">
    <source>
        <dbReference type="SAM" id="MobiDB-lite"/>
    </source>
</evidence>
<feature type="transmembrane region" description="Helical" evidence="2">
    <location>
        <begin position="196"/>
        <end position="216"/>
    </location>
</feature>
<gene>
    <name evidence="4" type="ORF">SPDO_17290</name>
</gene>
<feature type="transmembrane region" description="Helical" evidence="2">
    <location>
        <begin position="126"/>
        <end position="147"/>
    </location>
</feature>
<keyword evidence="2" id="KW-1133">Transmembrane helix</keyword>
<dbReference type="Gene3D" id="1.20.144.10">
    <property type="entry name" value="Phosphatidic acid phosphatase type 2/haloperoxidase"/>
    <property type="match status" value="1"/>
</dbReference>
<dbReference type="InterPro" id="IPR036938">
    <property type="entry name" value="PAP2/HPO_sf"/>
</dbReference>
<dbReference type="PANTHER" id="PTHR14969:SF13">
    <property type="entry name" value="AT30094P"/>
    <property type="match status" value="1"/>
</dbReference>
<evidence type="ECO:0000313" key="5">
    <source>
        <dbReference type="Proteomes" id="UP000197290"/>
    </source>
</evidence>
<sequence>MRSVAATDPEMLPETPLAAQQPTPDQSAPEGVRHPPYAFIALAALAGAVLILALLGGTIARGAQFHFDQTIMLALRTAGDLSRPIGPPAVQTAMIDFTALGGGTVLTLVTILAVGFLLASRHLLTAALVFGGTVTGSALIHVGKILVGRDRPALVDHLVEVSSASFPSGHAGNSAIVYLTIALTVMQIVPSRAARAYLFGATIALVLLIGASRVYLGVHWPSDVLAGWSAGALWALSWWAFGAWLRLRYGRR</sequence>
<keyword evidence="5" id="KW-1185">Reference proteome</keyword>
<keyword evidence="2" id="KW-0472">Membrane</keyword>
<dbReference type="InterPro" id="IPR000326">
    <property type="entry name" value="PAP2/HPO"/>
</dbReference>
<feature type="transmembrane region" description="Helical" evidence="2">
    <location>
        <begin position="167"/>
        <end position="189"/>
    </location>
</feature>
<protein>
    <submittedName>
        <fullName evidence="4">PAP2 superfamily protein</fullName>
    </submittedName>
</protein>
<feature type="transmembrane region" description="Helical" evidence="2">
    <location>
        <begin position="97"/>
        <end position="119"/>
    </location>
</feature>
<feature type="transmembrane region" description="Helical" evidence="2">
    <location>
        <begin position="228"/>
        <end position="247"/>
    </location>
</feature>
<proteinExistence type="predicted"/>
<dbReference type="SMART" id="SM00014">
    <property type="entry name" value="acidPPc"/>
    <property type="match status" value="1"/>
</dbReference>
<dbReference type="CDD" id="cd03392">
    <property type="entry name" value="PAP2_like_2"/>
    <property type="match status" value="1"/>
</dbReference>
<reference evidence="4 5" key="1">
    <citation type="submission" date="2017-03" db="EMBL/GenBank/DDBJ databases">
        <title>Genome sequence of Sphingomonas dokdonensis DSM 21029.</title>
        <authorList>
            <person name="Poehlein A."/>
            <person name="Wuebbeler J.H."/>
            <person name="Steinbuechel A."/>
            <person name="Daniel R."/>
        </authorList>
    </citation>
    <scope>NUCLEOTIDE SEQUENCE [LARGE SCALE GENOMIC DNA]</scope>
    <source>
        <strain evidence="4 5">DSM 21029</strain>
    </source>
</reference>
<dbReference type="EMBL" id="NBBI01000003">
    <property type="protein sequence ID" value="OWK30048.1"/>
    <property type="molecule type" value="Genomic_DNA"/>
</dbReference>
<evidence type="ECO:0000313" key="4">
    <source>
        <dbReference type="EMBL" id="OWK30048.1"/>
    </source>
</evidence>
<keyword evidence="2" id="KW-0812">Transmembrane</keyword>
<name>A0A245ZJX1_9SPHN</name>
<comment type="caution">
    <text evidence="4">The sequence shown here is derived from an EMBL/GenBank/DDBJ whole genome shotgun (WGS) entry which is preliminary data.</text>
</comment>
<evidence type="ECO:0000256" key="2">
    <source>
        <dbReference type="SAM" id="Phobius"/>
    </source>
</evidence>
<dbReference type="SUPFAM" id="SSF48317">
    <property type="entry name" value="Acid phosphatase/Vanadium-dependent haloperoxidase"/>
    <property type="match status" value="1"/>
</dbReference>
<accession>A0A245ZJX1</accession>
<dbReference type="Pfam" id="PF01569">
    <property type="entry name" value="PAP2"/>
    <property type="match status" value="1"/>
</dbReference>